<proteinExistence type="predicted"/>
<name>A0A3R9QSQ6_9GAMM</name>
<organism evidence="1 2">
    <name type="scientific">Acinetobacter lactucae</name>
    <dbReference type="NCBI Taxonomy" id="1785128"/>
    <lineage>
        <taxon>Bacteria</taxon>
        <taxon>Pseudomonadati</taxon>
        <taxon>Pseudomonadota</taxon>
        <taxon>Gammaproteobacteria</taxon>
        <taxon>Moraxellales</taxon>
        <taxon>Moraxellaceae</taxon>
        <taxon>Acinetobacter</taxon>
        <taxon>Acinetobacter calcoaceticus/baumannii complex</taxon>
    </lineage>
</organism>
<dbReference type="RefSeq" id="WP_125699191.1">
    <property type="nucleotide sequence ID" value="NZ_RFES01000007.1"/>
</dbReference>
<evidence type="ECO:0000313" key="2">
    <source>
        <dbReference type="Proteomes" id="UP000276905"/>
    </source>
</evidence>
<comment type="caution">
    <text evidence="1">The sequence shown here is derived from an EMBL/GenBank/DDBJ whole genome shotgun (WGS) entry which is preliminary data.</text>
</comment>
<dbReference type="EMBL" id="RFES01000007">
    <property type="protein sequence ID" value="RSO56358.1"/>
    <property type="molecule type" value="Genomic_DNA"/>
</dbReference>
<dbReference type="AlphaFoldDB" id="A0A3R9QSQ6"/>
<sequence>MSNVKETVKHCSDERPCINCFADQGTCEALQAFLNDLTELTYKHKFALCVTETSGDCLAVIPLHEADPDGHGPSYVEVIKGSGFIQF</sequence>
<evidence type="ECO:0000313" key="1">
    <source>
        <dbReference type="EMBL" id="RSO56358.1"/>
    </source>
</evidence>
<reference evidence="1 2" key="1">
    <citation type="submission" date="2018-10" db="EMBL/GenBank/DDBJ databases">
        <title>GWAS and RNA-Seq identify cryptic mechanisms of antimicrobial resistance in Acinetobacter baumannii.</title>
        <authorList>
            <person name="Sahl J.W."/>
        </authorList>
    </citation>
    <scope>NUCLEOTIDE SEQUENCE [LARGE SCALE GENOMIC DNA]</scope>
    <source>
        <strain evidence="1 2">TG41018</strain>
    </source>
</reference>
<gene>
    <name evidence="1" type="ORF">EA756_11735</name>
</gene>
<protein>
    <submittedName>
        <fullName evidence="1">Uncharacterized protein</fullName>
    </submittedName>
</protein>
<dbReference type="Proteomes" id="UP000276905">
    <property type="component" value="Unassembled WGS sequence"/>
</dbReference>
<accession>A0A3R9QSQ6</accession>